<keyword evidence="9" id="KW-0969">Cilium</keyword>
<dbReference type="InterPro" id="IPR010930">
    <property type="entry name" value="Flg_bb/hook_C_dom"/>
</dbReference>
<keyword evidence="6" id="KW-0975">Bacterial flagellum</keyword>
<evidence type="ECO:0000259" key="7">
    <source>
        <dbReference type="Pfam" id="PF06429"/>
    </source>
</evidence>
<dbReference type="Pfam" id="PF06429">
    <property type="entry name" value="Flg_bbr_C"/>
    <property type="match status" value="1"/>
</dbReference>
<sequence length="515" mass="54416">MTSTFHSIETSKRSLVTTTASLSTVSHNIANADSAGYSRQVVHTSATNPLEAVAFKNATSAGQIGTGVEATSVQRVRSLFLDTQFQGENSSLGSWDIRSDTLNKLETIVNEPSDTGLQTVINNFWSSWSDLSNNPQSTTNQKILKENTLALTDAMNQMSKQLDALSNNLTSSVSLDSTTINSLLSTVGSLNKSIMSVESQGNDANDLRDSRDYAIDQLSKYGNVQVTQLSDGYQVNFGGQNAVTGTTVTPVTAASLQTAYEGGTLSSGEVHGYLLSRDTYVADYKSQLNQLANTLANGDLTVKLPSGSVIPEGTVLNGVTYSTAAGNRTLTSDLTVTVKGINGLHQLGYNSSGKAGGDFFGTTDGSGTVNAGNITMNKTLQDDASQIAFSLRTTGTGANEKVVTGNGGLALLMTELQNTKMDFGGATPTTVQDYFNGIVGQMGVDSQEATRQAANAKTLTDQVDASRKSVSGVSLDEEMTDLIKFQHAYSAASRFMTTFDQLLDKLINSTGRVGL</sequence>
<dbReference type="GO" id="GO:0044780">
    <property type="term" value="P:bacterial-type flagellum assembly"/>
    <property type="evidence" value="ECO:0007669"/>
    <property type="project" value="InterPro"/>
</dbReference>
<evidence type="ECO:0000256" key="3">
    <source>
        <dbReference type="ARBA" id="ARBA00009677"/>
    </source>
</evidence>
<evidence type="ECO:0000256" key="4">
    <source>
        <dbReference type="ARBA" id="ARBA00016244"/>
    </source>
</evidence>
<dbReference type="EMBL" id="MDER01000060">
    <property type="protein sequence ID" value="ODP27323.1"/>
    <property type="molecule type" value="Genomic_DNA"/>
</dbReference>
<dbReference type="GO" id="GO:0005198">
    <property type="term" value="F:structural molecule activity"/>
    <property type="evidence" value="ECO:0007669"/>
    <property type="project" value="InterPro"/>
</dbReference>
<evidence type="ECO:0000256" key="1">
    <source>
        <dbReference type="ARBA" id="ARBA00004365"/>
    </source>
</evidence>
<feature type="domain" description="Flagellar hook-associated protein FlgK helical" evidence="8">
    <location>
        <begin position="102"/>
        <end position="297"/>
    </location>
</feature>
<proteinExistence type="inferred from homology"/>
<gene>
    <name evidence="9" type="ORF">PTI45_03257</name>
</gene>
<keyword evidence="9" id="KW-0282">Flagellum</keyword>
<evidence type="ECO:0000256" key="2">
    <source>
        <dbReference type="ARBA" id="ARBA00004613"/>
    </source>
</evidence>
<dbReference type="PATRIC" id="fig|1886670.3.peg.3311"/>
<evidence type="ECO:0000259" key="8">
    <source>
        <dbReference type="Pfam" id="PF22638"/>
    </source>
</evidence>
<dbReference type="InterPro" id="IPR002371">
    <property type="entry name" value="FlgK"/>
</dbReference>
<protein>
    <recommendedName>
        <fullName evidence="4">Flagellar hook-associated protein 1</fullName>
    </recommendedName>
</protein>
<dbReference type="NCBIfam" id="TIGR02492">
    <property type="entry name" value="flgK_ends"/>
    <property type="match status" value="1"/>
</dbReference>
<dbReference type="SUPFAM" id="SSF64518">
    <property type="entry name" value="Phase 1 flagellin"/>
    <property type="match status" value="1"/>
</dbReference>
<evidence type="ECO:0000256" key="5">
    <source>
        <dbReference type="ARBA" id="ARBA00022525"/>
    </source>
</evidence>
<dbReference type="AlphaFoldDB" id="A0A1E3L0Z8"/>
<keyword evidence="9" id="KW-0966">Cell projection</keyword>
<evidence type="ECO:0000256" key="6">
    <source>
        <dbReference type="ARBA" id="ARBA00023143"/>
    </source>
</evidence>
<dbReference type="InterPro" id="IPR053927">
    <property type="entry name" value="FlgK_helical"/>
</dbReference>
<comment type="similarity">
    <text evidence="3">Belongs to the flagella basal body rod proteins family.</text>
</comment>
<name>A0A1E3L0Z8_9BACL</name>
<dbReference type="Proteomes" id="UP000094578">
    <property type="component" value="Unassembled WGS sequence"/>
</dbReference>
<evidence type="ECO:0000313" key="10">
    <source>
        <dbReference type="Proteomes" id="UP000094578"/>
    </source>
</evidence>
<keyword evidence="5" id="KW-0964">Secreted</keyword>
<comment type="caution">
    <text evidence="9">The sequence shown here is derived from an EMBL/GenBank/DDBJ whole genome shotgun (WGS) entry which is preliminary data.</text>
</comment>
<organism evidence="9 10">
    <name type="scientific">Paenibacillus nuruki</name>
    <dbReference type="NCBI Taxonomy" id="1886670"/>
    <lineage>
        <taxon>Bacteria</taxon>
        <taxon>Bacillati</taxon>
        <taxon>Bacillota</taxon>
        <taxon>Bacilli</taxon>
        <taxon>Bacillales</taxon>
        <taxon>Paenibacillaceae</taxon>
        <taxon>Paenibacillus</taxon>
    </lineage>
</organism>
<dbReference type="GO" id="GO:0009424">
    <property type="term" value="C:bacterial-type flagellum hook"/>
    <property type="evidence" value="ECO:0007669"/>
    <property type="project" value="InterPro"/>
</dbReference>
<feature type="domain" description="Flagellar basal-body/hook protein C-terminal" evidence="7">
    <location>
        <begin position="470"/>
        <end position="508"/>
    </location>
</feature>
<accession>A0A1E3L0Z8</accession>
<dbReference type="PANTHER" id="PTHR30033:SF1">
    <property type="entry name" value="FLAGELLAR HOOK-ASSOCIATED PROTEIN 1"/>
    <property type="match status" value="1"/>
</dbReference>
<dbReference type="STRING" id="1886670.PTI45_03257"/>
<dbReference type="GO" id="GO:0005576">
    <property type="term" value="C:extracellular region"/>
    <property type="evidence" value="ECO:0007669"/>
    <property type="project" value="UniProtKB-SubCell"/>
</dbReference>
<dbReference type="RefSeq" id="WP_069328649.1">
    <property type="nucleotide sequence ID" value="NZ_MDER01000060.1"/>
</dbReference>
<comment type="subcellular location">
    <subcellularLocation>
        <location evidence="1">Bacterial flagellum</location>
    </subcellularLocation>
    <subcellularLocation>
        <location evidence="2">Secreted</location>
    </subcellularLocation>
</comment>
<reference evidence="9 10" key="1">
    <citation type="submission" date="2016-08" db="EMBL/GenBank/DDBJ databases">
        <title>Genome sequencing of Paenibacillus sp. TI45-13ar, isolated from Korean traditional nuruk.</title>
        <authorList>
            <person name="Kim S.-J."/>
        </authorList>
    </citation>
    <scope>NUCLEOTIDE SEQUENCE [LARGE SCALE GENOMIC DNA]</scope>
    <source>
        <strain evidence="9 10">TI45-13ar</strain>
    </source>
</reference>
<dbReference type="Pfam" id="PF22638">
    <property type="entry name" value="FlgK_D1"/>
    <property type="match status" value="1"/>
</dbReference>
<dbReference type="PANTHER" id="PTHR30033">
    <property type="entry name" value="FLAGELLAR HOOK-ASSOCIATED PROTEIN 1"/>
    <property type="match status" value="1"/>
</dbReference>
<evidence type="ECO:0000313" key="9">
    <source>
        <dbReference type="EMBL" id="ODP27323.1"/>
    </source>
</evidence>
<keyword evidence="10" id="KW-1185">Reference proteome</keyword>